<evidence type="ECO:0000256" key="5">
    <source>
        <dbReference type="ARBA" id="ARBA00022832"/>
    </source>
</evidence>
<keyword evidence="8 10" id="KW-0472">Membrane</keyword>
<protein>
    <recommendedName>
        <fullName evidence="10">Elongation of fatty acids protein</fullName>
        <ecNumber evidence="10">2.3.1.-</ecNumber>
    </recommendedName>
</protein>
<evidence type="ECO:0000256" key="1">
    <source>
        <dbReference type="ARBA" id="ARBA00004141"/>
    </source>
</evidence>
<keyword evidence="9 10" id="KW-0275">Fatty acid biosynthesis</keyword>
<dbReference type="GO" id="GO:0034625">
    <property type="term" value="P:fatty acid elongation, monounsaturated fatty acid"/>
    <property type="evidence" value="ECO:0007669"/>
    <property type="project" value="TreeGrafter"/>
</dbReference>
<dbReference type="InterPro" id="IPR002076">
    <property type="entry name" value="ELO_fam"/>
</dbReference>
<dbReference type="Pfam" id="PF01151">
    <property type="entry name" value="ELO"/>
    <property type="match status" value="1"/>
</dbReference>
<name>A0A0R0LRG1_9MICR</name>
<comment type="caution">
    <text evidence="11">The sequence shown here is derived from an EMBL/GenBank/DDBJ whole genome shotgun (WGS) entry which is preliminary data.</text>
</comment>
<evidence type="ECO:0000256" key="7">
    <source>
        <dbReference type="ARBA" id="ARBA00023098"/>
    </source>
</evidence>
<sequence>FLITPLKMDLSILEQSIYNFTIDWRTPVFISILYLTYVKHMNPKYEKNVPKKRDIFSFTTFIMAFHNLILAIFSMYVFSQTGPFIYKRFKSVNYQTFCLDPENIIRNHIEYYSWLFYISKLYEIVDTFIVHLNGKPSIFLQYFHHTGAIFATYLFSISKSHIPWIFVVLNSFIHSIMYLYYFLSVFRIRLGIKKIITGMQMTQFIVGYLLLGWHFYHGFYFSQEPKLFKIQVSAIIFNVSYVLVLFILFKAFFEKTYQKKPIPEPVVSEPVVGSGVVGS</sequence>
<feature type="transmembrane region" description="Helical" evidence="10">
    <location>
        <begin position="195"/>
        <end position="216"/>
    </location>
</feature>
<evidence type="ECO:0000313" key="12">
    <source>
        <dbReference type="Proteomes" id="UP000051530"/>
    </source>
</evidence>
<dbReference type="EC" id="2.3.1.-" evidence="10"/>
<feature type="transmembrane region" description="Helical" evidence="10">
    <location>
        <begin position="16"/>
        <end position="35"/>
    </location>
</feature>
<evidence type="ECO:0000256" key="9">
    <source>
        <dbReference type="ARBA" id="ARBA00023160"/>
    </source>
</evidence>
<dbReference type="OrthoDB" id="10259681at2759"/>
<evidence type="ECO:0000256" key="3">
    <source>
        <dbReference type="ARBA" id="ARBA00022679"/>
    </source>
</evidence>
<keyword evidence="7 10" id="KW-0443">Lipid metabolism</keyword>
<dbReference type="GO" id="GO:0042761">
    <property type="term" value="P:very long-chain fatty acid biosynthetic process"/>
    <property type="evidence" value="ECO:0007669"/>
    <property type="project" value="TreeGrafter"/>
</dbReference>
<dbReference type="GO" id="GO:0019367">
    <property type="term" value="P:fatty acid elongation, saturated fatty acid"/>
    <property type="evidence" value="ECO:0007669"/>
    <property type="project" value="TreeGrafter"/>
</dbReference>
<comment type="subcellular location">
    <subcellularLocation>
        <location evidence="1">Membrane</location>
        <topology evidence="1">Multi-pass membrane protein</topology>
    </subcellularLocation>
</comment>
<gene>
    <name evidence="11" type="ORF">M153_125990001</name>
</gene>
<feature type="transmembrane region" description="Helical" evidence="10">
    <location>
        <begin position="228"/>
        <end position="253"/>
    </location>
</feature>
<feature type="non-terminal residue" evidence="11">
    <location>
        <position position="279"/>
    </location>
</feature>
<dbReference type="EMBL" id="LGUB01001235">
    <property type="protein sequence ID" value="KRH92076.1"/>
    <property type="molecule type" value="Genomic_DNA"/>
</dbReference>
<comment type="catalytic activity">
    <reaction evidence="10">
        <text>an acyl-CoA + malonyl-CoA + H(+) = a 3-oxoacyl-CoA + CO2 + CoA</text>
        <dbReference type="Rhea" id="RHEA:50252"/>
        <dbReference type="ChEBI" id="CHEBI:15378"/>
        <dbReference type="ChEBI" id="CHEBI:16526"/>
        <dbReference type="ChEBI" id="CHEBI:57287"/>
        <dbReference type="ChEBI" id="CHEBI:57384"/>
        <dbReference type="ChEBI" id="CHEBI:58342"/>
        <dbReference type="ChEBI" id="CHEBI:90726"/>
    </reaction>
    <physiologicalReaction direction="left-to-right" evidence="10">
        <dbReference type="Rhea" id="RHEA:50253"/>
    </physiologicalReaction>
</comment>
<evidence type="ECO:0000256" key="8">
    <source>
        <dbReference type="ARBA" id="ARBA00023136"/>
    </source>
</evidence>
<keyword evidence="5 10" id="KW-0276">Fatty acid metabolism</keyword>
<feature type="transmembrane region" description="Helical" evidence="10">
    <location>
        <begin position="55"/>
        <end position="78"/>
    </location>
</feature>
<dbReference type="GO" id="GO:0034626">
    <property type="term" value="P:fatty acid elongation, polyunsaturated fatty acid"/>
    <property type="evidence" value="ECO:0007669"/>
    <property type="project" value="TreeGrafter"/>
</dbReference>
<evidence type="ECO:0000256" key="2">
    <source>
        <dbReference type="ARBA" id="ARBA00022516"/>
    </source>
</evidence>
<proteinExistence type="inferred from homology"/>
<dbReference type="Proteomes" id="UP000051530">
    <property type="component" value="Unassembled WGS sequence"/>
</dbReference>
<keyword evidence="12" id="KW-1185">Reference proteome</keyword>
<dbReference type="GO" id="GO:0030148">
    <property type="term" value="P:sphingolipid biosynthetic process"/>
    <property type="evidence" value="ECO:0007669"/>
    <property type="project" value="TreeGrafter"/>
</dbReference>
<dbReference type="GO" id="GO:0009922">
    <property type="term" value="F:fatty acid elongase activity"/>
    <property type="evidence" value="ECO:0007669"/>
    <property type="project" value="InterPro"/>
</dbReference>
<dbReference type="GO" id="GO:0005789">
    <property type="term" value="C:endoplasmic reticulum membrane"/>
    <property type="evidence" value="ECO:0007669"/>
    <property type="project" value="TreeGrafter"/>
</dbReference>
<feature type="non-terminal residue" evidence="11">
    <location>
        <position position="1"/>
    </location>
</feature>
<keyword evidence="3 10" id="KW-0808">Transferase</keyword>
<evidence type="ECO:0000256" key="6">
    <source>
        <dbReference type="ARBA" id="ARBA00022989"/>
    </source>
</evidence>
<dbReference type="VEuPathDB" id="MicrosporidiaDB:M153_125990001"/>
<reference evidence="11 12" key="1">
    <citation type="submission" date="2015-07" db="EMBL/GenBank/DDBJ databases">
        <title>The genome of Pseudoloma neurophilia, a relevant intracellular parasite of the zebrafish.</title>
        <authorList>
            <person name="Ndikumana S."/>
            <person name="Pelin A."/>
            <person name="Sanders J."/>
            <person name="Corradi N."/>
        </authorList>
    </citation>
    <scope>NUCLEOTIDE SEQUENCE [LARGE SCALE GENOMIC DNA]</scope>
    <source>
        <strain evidence="11 12">MK1</strain>
    </source>
</reference>
<comment type="similarity">
    <text evidence="10">Belongs to the ELO family.</text>
</comment>
<organism evidence="11 12">
    <name type="scientific">Pseudoloma neurophilia</name>
    <dbReference type="NCBI Taxonomy" id="146866"/>
    <lineage>
        <taxon>Eukaryota</taxon>
        <taxon>Fungi</taxon>
        <taxon>Fungi incertae sedis</taxon>
        <taxon>Microsporidia</taxon>
        <taxon>Pseudoloma</taxon>
    </lineage>
</organism>
<keyword evidence="2 10" id="KW-0444">Lipid biosynthesis</keyword>
<evidence type="ECO:0000313" key="11">
    <source>
        <dbReference type="EMBL" id="KRH92076.1"/>
    </source>
</evidence>
<keyword evidence="4 10" id="KW-0812">Transmembrane</keyword>
<evidence type="ECO:0000256" key="4">
    <source>
        <dbReference type="ARBA" id="ARBA00022692"/>
    </source>
</evidence>
<keyword evidence="6 10" id="KW-1133">Transmembrane helix</keyword>
<dbReference type="PANTHER" id="PTHR11157:SF169">
    <property type="entry name" value="ELONGATION OF FATTY ACIDS PROTEIN"/>
    <property type="match status" value="1"/>
</dbReference>
<dbReference type="AlphaFoldDB" id="A0A0R0LRG1"/>
<feature type="transmembrane region" description="Helical" evidence="10">
    <location>
        <begin position="162"/>
        <end position="183"/>
    </location>
</feature>
<evidence type="ECO:0000256" key="10">
    <source>
        <dbReference type="RuleBase" id="RU361115"/>
    </source>
</evidence>
<dbReference type="PANTHER" id="PTHR11157">
    <property type="entry name" value="FATTY ACID ACYL TRANSFERASE-RELATED"/>
    <property type="match status" value="1"/>
</dbReference>
<accession>A0A0R0LRG1</accession>